<evidence type="ECO:0000313" key="1">
    <source>
        <dbReference type="EMBL" id="KAF7247976.1"/>
    </source>
</evidence>
<dbReference type="GO" id="GO:0003676">
    <property type="term" value="F:nucleic acid binding"/>
    <property type="evidence" value="ECO:0007669"/>
    <property type="project" value="InterPro"/>
</dbReference>
<reference evidence="1" key="1">
    <citation type="submission" date="2019-07" db="EMBL/GenBank/DDBJ databases">
        <title>Annotation for the trematode Paragonimus miyazaki's.</title>
        <authorList>
            <person name="Choi Y.-J."/>
        </authorList>
    </citation>
    <scope>NUCLEOTIDE SEQUENCE</scope>
    <source>
        <strain evidence="1">Japan</strain>
    </source>
</reference>
<dbReference type="InterPro" id="IPR009057">
    <property type="entry name" value="Homeodomain-like_sf"/>
</dbReference>
<keyword evidence="2" id="KW-1185">Reference proteome</keyword>
<dbReference type="AlphaFoldDB" id="A0A8S9YLC4"/>
<accession>A0A8S9YLC4</accession>
<name>A0A8S9YLC4_9TREM</name>
<dbReference type="Proteomes" id="UP000822476">
    <property type="component" value="Unassembled WGS sequence"/>
</dbReference>
<dbReference type="PANTHER" id="PTHR47326:SF1">
    <property type="entry name" value="HTH PSQ-TYPE DOMAIN-CONTAINING PROTEIN"/>
    <property type="match status" value="1"/>
</dbReference>
<gene>
    <name evidence="1" type="ORF">EG68_09754</name>
</gene>
<dbReference type="PANTHER" id="PTHR47326">
    <property type="entry name" value="TRANSPOSABLE ELEMENT TC3 TRANSPOSASE-LIKE PROTEIN"/>
    <property type="match status" value="1"/>
</dbReference>
<dbReference type="SUPFAM" id="SSF46689">
    <property type="entry name" value="Homeodomain-like"/>
    <property type="match status" value="1"/>
</dbReference>
<evidence type="ECO:0008006" key="3">
    <source>
        <dbReference type="Google" id="ProtNLM"/>
    </source>
</evidence>
<proteinExistence type="predicted"/>
<dbReference type="EMBL" id="JTDE01005718">
    <property type="protein sequence ID" value="KAF7247976.1"/>
    <property type="molecule type" value="Genomic_DNA"/>
</dbReference>
<organism evidence="1 2">
    <name type="scientific">Paragonimus skrjabini miyazakii</name>
    <dbReference type="NCBI Taxonomy" id="59628"/>
    <lineage>
        <taxon>Eukaryota</taxon>
        <taxon>Metazoa</taxon>
        <taxon>Spiralia</taxon>
        <taxon>Lophotrochozoa</taxon>
        <taxon>Platyhelminthes</taxon>
        <taxon>Trematoda</taxon>
        <taxon>Digenea</taxon>
        <taxon>Plagiorchiida</taxon>
        <taxon>Troglotremata</taxon>
        <taxon>Troglotrematidae</taxon>
        <taxon>Paragonimus</taxon>
    </lineage>
</organism>
<sequence>MGKQSDGGWLRNGILYTEVERKEMVDLCLSGLSTLQACNEFHYKHPNRPKPSYSSCLRLLKKFQETGSVASRKATGRPQNREFNAVVLKVARKNPHLTNPELAAHFGVSLGSLVGLLSRDGFQRTKLDIYQRTSDRDRTQRVTYCRWFQAKLAESPMFPDDVLFTDEAVFHLHGVVNHHNLMQHSSRKTQVAVDDRYQYNLKVLVWCGIHNQAIVGPYFFNDATFEEDQLYSVDDHHPSSGFNRCCRPSPERIISSRKLY</sequence>
<dbReference type="Gene3D" id="3.30.420.10">
    <property type="entry name" value="Ribonuclease H-like superfamily/Ribonuclease H"/>
    <property type="match status" value="1"/>
</dbReference>
<comment type="caution">
    <text evidence="1">The sequence shown here is derived from an EMBL/GenBank/DDBJ whole genome shotgun (WGS) entry which is preliminary data.</text>
</comment>
<dbReference type="InterPro" id="IPR036397">
    <property type="entry name" value="RNaseH_sf"/>
</dbReference>
<protein>
    <recommendedName>
        <fullName evidence="3">DUF4817 domain-containing protein</fullName>
    </recommendedName>
</protein>
<evidence type="ECO:0000313" key="2">
    <source>
        <dbReference type="Proteomes" id="UP000822476"/>
    </source>
</evidence>
<dbReference type="OrthoDB" id="10024116at2759"/>